<dbReference type="GO" id="GO:0016646">
    <property type="term" value="F:oxidoreductase activity, acting on the CH-NH group of donors, NAD or NADP as acceptor"/>
    <property type="evidence" value="ECO:0007669"/>
    <property type="project" value="UniProtKB-ARBA"/>
</dbReference>
<dbReference type="Proteomes" id="UP001198163">
    <property type="component" value="Unassembled WGS sequence"/>
</dbReference>
<keyword evidence="4" id="KW-1185">Reference proteome</keyword>
<evidence type="ECO:0000259" key="2">
    <source>
        <dbReference type="Pfam" id="PF01613"/>
    </source>
</evidence>
<dbReference type="AlphaFoldDB" id="A0AAE3JJ35"/>
<dbReference type="InterPro" id="IPR052174">
    <property type="entry name" value="Flavoredoxin"/>
</dbReference>
<evidence type="ECO:0000313" key="3">
    <source>
        <dbReference type="EMBL" id="MCD1654926.1"/>
    </source>
</evidence>
<dbReference type="InterPro" id="IPR002563">
    <property type="entry name" value="Flavin_Rdtase-like_dom"/>
</dbReference>
<dbReference type="PANTHER" id="PTHR43567">
    <property type="entry name" value="FLAVOREDOXIN-RELATED-RELATED"/>
    <property type="match status" value="1"/>
</dbReference>
<dbReference type="EMBL" id="JAINWA010000003">
    <property type="protein sequence ID" value="MCD1654926.1"/>
    <property type="molecule type" value="Genomic_DNA"/>
</dbReference>
<proteinExistence type="inferred from homology"/>
<feature type="domain" description="Flavin reductase like" evidence="2">
    <location>
        <begin position="30"/>
        <end position="179"/>
    </location>
</feature>
<sequence length="186" mass="20663">MARFASCDASGPLLESLVQPFTSIGHEWMLISAGTGTSRNEWNAMTASWGGFGVHWNRRTVSCVIRPTRHTFPFAEREPLLTFSFFGPEHKKALQICGSVSGRDTDKAEAAGIEPVVLEPGAVGFSQARFSLVCRKIYAQDMSPACFIDKGLDSFYELKDYHRMYICEILRCWTPAAGNDEARTAK</sequence>
<dbReference type="InterPro" id="IPR012349">
    <property type="entry name" value="Split_barrel_FMN-bd"/>
</dbReference>
<accession>A0AAE3JJ35</accession>
<dbReference type="RefSeq" id="WP_230755594.1">
    <property type="nucleotide sequence ID" value="NZ_JAINWA010000003.1"/>
</dbReference>
<comment type="caution">
    <text evidence="3">The sequence shown here is derived from an EMBL/GenBank/DDBJ whole genome shotgun (WGS) entry which is preliminary data.</text>
</comment>
<comment type="similarity">
    <text evidence="1">Belongs to the flavoredoxin family.</text>
</comment>
<dbReference type="SUPFAM" id="SSF50475">
    <property type="entry name" value="FMN-binding split barrel"/>
    <property type="match status" value="1"/>
</dbReference>
<gene>
    <name evidence="3" type="ORF">K7J14_09465</name>
</gene>
<evidence type="ECO:0000313" key="4">
    <source>
        <dbReference type="Proteomes" id="UP001198163"/>
    </source>
</evidence>
<dbReference type="Pfam" id="PF01613">
    <property type="entry name" value="Flavin_Reduct"/>
    <property type="match status" value="1"/>
</dbReference>
<dbReference type="Gene3D" id="2.30.110.10">
    <property type="entry name" value="Electron Transport, Fmn-binding Protein, Chain A"/>
    <property type="match status" value="1"/>
</dbReference>
<reference evidence="3" key="1">
    <citation type="submission" date="2021-08" db="EMBL/GenBank/DDBJ databases">
        <title>Comparative analyses of Brucepasteria parasyntrophica and Teretinema zuelzerae.</title>
        <authorList>
            <person name="Song Y."/>
            <person name="Brune A."/>
        </authorList>
    </citation>
    <scope>NUCLEOTIDE SEQUENCE</scope>
    <source>
        <strain evidence="3">DSM 1903</strain>
    </source>
</reference>
<evidence type="ECO:0000256" key="1">
    <source>
        <dbReference type="ARBA" id="ARBA00038054"/>
    </source>
</evidence>
<name>A0AAE3JJ35_9SPIR</name>
<dbReference type="PANTHER" id="PTHR43567:SF5">
    <property type="entry name" value="HYPOTHETICAL CYTOSOLIC PROTEIN"/>
    <property type="match status" value="1"/>
</dbReference>
<dbReference type="GO" id="GO:0010181">
    <property type="term" value="F:FMN binding"/>
    <property type="evidence" value="ECO:0007669"/>
    <property type="project" value="InterPro"/>
</dbReference>
<organism evidence="3 4">
    <name type="scientific">Teretinema zuelzerae</name>
    <dbReference type="NCBI Taxonomy" id="156"/>
    <lineage>
        <taxon>Bacteria</taxon>
        <taxon>Pseudomonadati</taxon>
        <taxon>Spirochaetota</taxon>
        <taxon>Spirochaetia</taxon>
        <taxon>Spirochaetales</taxon>
        <taxon>Treponemataceae</taxon>
        <taxon>Teretinema</taxon>
    </lineage>
</organism>
<protein>
    <submittedName>
        <fullName evidence="3">Flavin reductase</fullName>
    </submittedName>
</protein>